<name>A0A6J3MIN0_9PEZI</name>
<accession>A0A6J3MIN0</accession>
<reference evidence="4" key="3">
    <citation type="submission" date="2025-08" db="UniProtKB">
        <authorList>
            <consortium name="RefSeq"/>
        </authorList>
    </citation>
    <scope>IDENTIFICATION</scope>
    <source>
        <strain evidence="4">CBS 342.82</strain>
    </source>
</reference>
<dbReference type="Proteomes" id="UP000504637">
    <property type="component" value="Unplaced"/>
</dbReference>
<feature type="compositionally biased region" description="Acidic residues" evidence="1">
    <location>
        <begin position="144"/>
        <end position="156"/>
    </location>
</feature>
<dbReference type="InterPro" id="IPR036533">
    <property type="entry name" value="BAG_dom_sf"/>
</dbReference>
<dbReference type="Gene3D" id="3.10.20.90">
    <property type="entry name" value="Phosphatidylinositol 3-kinase Catalytic Subunit, Chain A, domain 1"/>
    <property type="match status" value="1"/>
</dbReference>
<dbReference type="RefSeq" id="XP_033464799.1">
    <property type="nucleotide sequence ID" value="XM_033602397.1"/>
</dbReference>
<dbReference type="SUPFAM" id="SSF63491">
    <property type="entry name" value="BAG domain"/>
    <property type="match status" value="1"/>
</dbReference>
<evidence type="ECO:0000313" key="4">
    <source>
        <dbReference type="RefSeq" id="XP_033464799.1"/>
    </source>
</evidence>
<organism evidence="4">
    <name type="scientific">Dissoconium aciculare CBS 342.82</name>
    <dbReference type="NCBI Taxonomy" id="1314786"/>
    <lineage>
        <taxon>Eukaryota</taxon>
        <taxon>Fungi</taxon>
        <taxon>Dikarya</taxon>
        <taxon>Ascomycota</taxon>
        <taxon>Pezizomycotina</taxon>
        <taxon>Dothideomycetes</taxon>
        <taxon>Dothideomycetidae</taxon>
        <taxon>Mycosphaerellales</taxon>
        <taxon>Dissoconiaceae</taxon>
        <taxon>Dissoconium</taxon>
    </lineage>
</organism>
<dbReference type="AlphaFoldDB" id="A0A6J3MIN0"/>
<gene>
    <name evidence="4" type="ORF">K489DRAFT_349397</name>
</gene>
<dbReference type="Pfam" id="PF02179">
    <property type="entry name" value="BAG"/>
    <property type="match status" value="1"/>
</dbReference>
<evidence type="ECO:0000259" key="2">
    <source>
        <dbReference type="PROSITE" id="PS51035"/>
    </source>
</evidence>
<proteinExistence type="predicted"/>
<sequence length="285" mass="31318">MSWASRLGNLGRFSPFAREPPKGPSTVSEADFSYITSDDLRRFDAEAGGQHNDDLGPARDTDVLQLKNNGTTYQVHFPAYSIGKGEVTIGQIRDHAARKIGISNPQRIKLVSKGKTLADDKRTSRQENLSHNAAILCIASEGQGSDDDEEDDDGEYDSPAQDGESTKKKRNRGKKTKRRNKRETQDAPPRPAVAAPTTPLGKLDALRVVLETFIPQCQAFEASPPADPAKRSYEHKRLSETILTQVLLKIDAVETDGDAEARARRKELVRETQELLSGLDAVVKG</sequence>
<dbReference type="SMART" id="SM00264">
    <property type="entry name" value="BAG"/>
    <property type="match status" value="1"/>
</dbReference>
<evidence type="ECO:0000313" key="3">
    <source>
        <dbReference type="Proteomes" id="UP000504637"/>
    </source>
</evidence>
<dbReference type="GeneID" id="54360197"/>
<dbReference type="InterPro" id="IPR003103">
    <property type="entry name" value="BAG_domain"/>
</dbReference>
<evidence type="ECO:0000256" key="1">
    <source>
        <dbReference type="SAM" id="MobiDB-lite"/>
    </source>
</evidence>
<protein>
    <recommendedName>
        <fullName evidence="2">BAG domain-containing protein</fullName>
    </recommendedName>
</protein>
<feature type="domain" description="BAG" evidence="2">
    <location>
        <begin position="218"/>
        <end position="283"/>
    </location>
</feature>
<dbReference type="OrthoDB" id="417450at2759"/>
<keyword evidence="3" id="KW-1185">Reference proteome</keyword>
<dbReference type="PROSITE" id="PS51035">
    <property type="entry name" value="BAG"/>
    <property type="match status" value="1"/>
</dbReference>
<dbReference type="GO" id="GO:0051087">
    <property type="term" value="F:protein-folding chaperone binding"/>
    <property type="evidence" value="ECO:0007669"/>
    <property type="project" value="InterPro"/>
</dbReference>
<feature type="region of interest" description="Disordered" evidence="1">
    <location>
        <begin position="140"/>
        <end position="199"/>
    </location>
</feature>
<feature type="compositionally biased region" description="Basic residues" evidence="1">
    <location>
        <begin position="167"/>
        <end position="181"/>
    </location>
</feature>
<reference evidence="4" key="1">
    <citation type="submission" date="2020-01" db="EMBL/GenBank/DDBJ databases">
        <authorList>
            <consortium name="DOE Joint Genome Institute"/>
            <person name="Haridas S."/>
            <person name="Albert R."/>
            <person name="Binder M."/>
            <person name="Bloem J."/>
            <person name="Labutti K."/>
            <person name="Salamov A."/>
            <person name="Andreopoulos B."/>
            <person name="Baker S.E."/>
            <person name="Barry K."/>
            <person name="Bills G."/>
            <person name="Bluhm B.H."/>
            <person name="Cannon C."/>
            <person name="Castanera R."/>
            <person name="Culley D.E."/>
            <person name="Daum C."/>
            <person name="Ezra D."/>
            <person name="Gonzalez J.B."/>
            <person name="Henrissat B."/>
            <person name="Kuo A."/>
            <person name="Liang C."/>
            <person name="Lipzen A."/>
            <person name="Lutzoni F."/>
            <person name="Magnuson J."/>
            <person name="Mondo S."/>
            <person name="Nolan M."/>
            <person name="Ohm R."/>
            <person name="Pangilinan J."/>
            <person name="Park H.-J."/>
            <person name="Ramirez L."/>
            <person name="Alfaro M."/>
            <person name="Sun H."/>
            <person name="Tritt A."/>
            <person name="Yoshinaga Y."/>
            <person name="Zwiers L.-H."/>
            <person name="Turgeon B.G."/>
            <person name="Goodwin S.B."/>
            <person name="Spatafora J.W."/>
            <person name="Crous P.W."/>
            <person name="Grigoriev I.V."/>
        </authorList>
    </citation>
    <scope>NUCLEOTIDE SEQUENCE</scope>
    <source>
        <strain evidence="4">CBS 342.82</strain>
    </source>
</reference>
<dbReference type="Gene3D" id="1.20.58.120">
    <property type="entry name" value="BAG domain"/>
    <property type="match status" value="1"/>
</dbReference>
<reference evidence="4" key="2">
    <citation type="submission" date="2020-04" db="EMBL/GenBank/DDBJ databases">
        <authorList>
            <consortium name="NCBI Genome Project"/>
        </authorList>
    </citation>
    <scope>NUCLEOTIDE SEQUENCE</scope>
    <source>
        <strain evidence="4">CBS 342.82</strain>
    </source>
</reference>